<proteinExistence type="predicted"/>
<keyword evidence="2" id="KW-1185">Reference proteome</keyword>
<sequence length="129" mass="14574">MAIVGIIVTVLIHPNNCVLYFIVGKREELLEYSSQLKARARGLYPPLTYVRAFQFSGNCAYTGRNEGEIKMESYNFSSSCSMLDSPQLCFSFLPTTGVRGFVLFLCSLERISPAADLTVECFFFFFLFT</sequence>
<gene>
    <name evidence="1" type="ORF">MRATA1EN1_LOCUS5244</name>
</gene>
<evidence type="ECO:0000313" key="1">
    <source>
        <dbReference type="EMBL" id="CAI9156282.1"/>
    </source>
</evidence>
<protein>
    <submittedName>
        <fullName evidence="1">Uncharacterized protein</fullName>
    </submittedName>
</protein>
<dbReference type="EMBL" id="OX459950">
    <property type="protein sequence ID" value="CAI9156282.1"/>
    <property type="molecule type" value="Genomic_DNA"/>
</dbReference>
<name>A0ABN8Y6U9_RANTA</name>
<accession>A0ABN8Y6U9</accession>
<organism evidence="1 2">
    <name type="scientific">Rangifer tarandus platyrhynchus</name>
    <name type="common">Svalbard reindeer</name>
    <dbReference type="NCBI Taxonomy" id="3082113"/>
    <lineage>
        <taxon>Eukaryota</taxon>
        <taxon>Metazoa</taxon>
        <taxon>Chordata</taxon>
        <taxon>Craniata</taxon>
        <taxon>Vertebrata</taxon>
        <taxon>Euteleostomi</taxon>
        <taxon>Mammalia</taxon>
        <taxon>Eutheria</taxon>
        <taxon>Laurasiatheria</taxon>
        <taxon>Artiodactyla</taxon>
        <taxon>Ruminantia</taxon>
        <taxon>Pecora</taxon>
        <taxon>Cervidae</taxon>
        <taxon>Odocoileinae</taxon>
        <taxon>Rangifer</taxon>
    </lineage>
</organism>
<dbReference type="Proteomes" id="UP001176941">
    <property type="component" value="Chromosome 14"/>
</dbReference>
<reference evidence="1" key="1">
    <citation type="submission" date="2023-04" db="EMBL/GenBank/DDBJ databases">
        <authorList>
            <consortium name="ELIXIR-Norway"/>
        </authorList>
    </citation>
    <scope>NUCLEOTIDE SEQUENCE [LARGE SCALE GENOMIC DNA]</scope>
</reference>
<evidence type="ECO:0000313" key="2">
    <source>
        <dbReference type="Proteomes" id="UP001176941"/>
    </source>
</evidence>